<gene>
    <name evidence="1" type="ORF">ACFFGN_34100</name>
</gene>
<keyword evidence="2" id="KW-1185">Reference proteome</keyword>
<organism evidence="1 2">
    <name type="scientific">Kribbella deserti</name>
    <dbReference type="NCBI Taxonomy" id="1926257"/>
    <lineage>
        <taxon>Bacteria</taxon>
        <taxon>Bacillati</taxon>
        <taxon>Actinomycetota</taxon>
        <taxon>Actinomycetes</taxon>
        <taxon>Propionibacteriales</taxon>
        <taxon>Kribbellaceae</taxon>
        <taxon>Kribbella</taxon>
    </lineage>
</organism>
<dbReference type="Gene3D" id="3.30.530.20">
    <property type="match status" value="1"/>
</dbReference>
<reference evidence="1 2" key="1">
    <citation type="submission" date="2024-09" db="EMBL/GenBank/DDBJ databases">
        <authorList>
            <person name="Sun Q."/>
            <person name="Mori K."/>
        </authorList>
    </citation>
    <scope>NUCLEOTIDE SEQUENCE [LARGE SCALE GENOMIC DNA]</scope>
    <source>
        <strain evidence="1 2">CGMCC 1.15906</strain>
    </source>
</reference>
<dbReference type="CDD" id="cd07812">
    <property type="entry name" value="SRPBCC"/>
    <property type="match status" value="1"/>
</dbReference>
<accession>A0ABV6QY82</accession>
<dbReference type="EMBL" id="JBHLTC010000041">
    <property type="protein sequence ID" value="MFC0629148.1"/>
    <property type="molecule type" value="Genomic_DNA"/>
</dbReference>
<dbReference type="Pfam" id="PF10604">
    <property type="entry name" value="Polyketide_cyc2"/>
    <property type="match status" value="1"/>
</dbReference>
<evidence type="ECO:0000313" key="2">
    <source>
        <dbReference type="Proteomes" id="UP001589890"/>
    </source>
</evidence>
<dbReference type="RefSeq" id="WP_380056711.1">
    <property type="nucleotide sequence ID" value="NZ_JBHLTC010000041.1"/>
</dbReference>
<comment type="caution">
    <text evidence="1">The sequence shown here is derived from an EMBL/GenBank/DDBJ whole genome shotgun (WGS) entry which is preliminary data.</text>
</comment>
<dbReference type="SUPFAM" id="SSF55961">
    <property type="entry name" value="Bet v1-like"/>
    <property type="match status" value="1"/>
</dbReference>
<protein>
    <submittedName>
        <fullName evidence="1">SRPBCC family protein</fullName>
    </submittedName>
</protein>
<sequence length="154" mass="16898">MANSPEPKPPCHAEVSVEVEAGAHEVWNAVVNWDIQSTWMLFTKVWPTENNGEGIGGKIAARTGIGPVGFIDDMVITHWEPPLRCRVEHLGKIVRGTGDFIVAPMAAGTRFTWAEDVIPPFGRFGVAAWPAVRPVFELMMRISVARLAARVTPK</sequence>
<evidence type="ECO:0000313" key="1">
    <source>
        <dbReference type="EMBL" id="MFC0629148.1"/>
    </source>
</evidence>
<proteinExistence type="predicted"/>
<dbReference type="InterPro" id="IPR023393">
    <property type="entry name" value="START-like_dom_sf"/>
</dbReference>
<dbReference type="Proteomes" id="UP001589890">
    <property type="component" value="Unassembled WGS sequence"/>
</dbReference>
<dbReference type="InterPro" id="IPR019587">
    <property type="entry name" value="Polyketide_cyclase/dehydratase"/>
</dbReference>
<name>A0ABV6QY82_9ACTN</name>